<dbReference type="NCBIfam" id="TIGR02937">
    <property type="entry name" value="sigma70-ECF"/>
    <property type="match status" value="1"/>
</dbReference>
<dbReference type="InterPro" id="IPR014284">
    <property type="entry name" value="RNA_pol_sigma-70_dom"/>
</dbReference>
<dbReference type="Gene3D" id="1.10.1740.10">
    <property type="match status" value="1"/>
</dbReference>
<dbReference type="SUPFAM" id="SSF88946">
    <property type="entry name" value="Sigma2 domain of RNA polymerase sigma factors"/>
    <property type="match status" value="1"/>
</dbReference>
<dbReference type="RefSeq" id="WP_113866380.1">
    <property type="nucleotide sequence ID" value="NZ_AGJP01000001.1"/>
</dbReference>
<dbReference type="GO" id="GO:0016987">
    <property type="term" value="F:sigma factor activity"/>
    <property type="evidence" value="ECO:0007669"/>
    <property type="project" value="UniProtKB-KW"/>
</dbReference>
<gene>
    <name evidence="7" type="ORF">DES54_11464</name>
</gene>
<name>A0A366I4E6_9GAMM</name>
<feature type="domain" description="RNA polymerase sigma factor 70 region 4 type 2" evidence="6">
    <location>
        <begin position="109"/>
        <end position="160"/>
    </location>
</feature>
<dbReference type="InterPro" id="IPR013325">
    <property type="entry name" value="RNA_pol_sigma_r2"/>
</dbReference>
<evidence type="ECO:0000259" key="6">
    <source>
        <dbReference type="Pfam" id="PF08281"/>
    </source>
</evidence>
<dbReference type="PANTHER" id="PTHR43133">
    <property type="entry name" value="RNA POLYMERASE ECF-TYPE SIGMA FACTO"/>
    <property type="match status" value="1"/>
</dbReference>
<sequence length="170" mass="19635">MGYTEKNLNTYLAHRAEFIDYATTIIGDRSHGEDVVQEAFIRLKSTAADRLFDEPVGYFRRMIRNLAIDWIRRTSIEKRRFDTEADMETVAEEQPSPEEIIAHRRELGIIMEAIAELPERTRIALEMHHFNGCKLKEIAAHLNISVTLAHSLIYEGLAHCRRRLAKKTAS</sequence>
<evidence type="ECO:0000256" key="3">
    <source>
        <dbReference type="ARBA" id="ARBA00023082"/>
    </source>
</evidence>
<dbReference type="EMBL" id="QNRY01000014">
    <property type="protein sequence ID" value="RBP62884.1"/>
    <property type="molecule type" value="Genomic_DNA"/>
</dbReference>
<organism evidence="7 8">
    <name type="scientific">Brenneria salicis ATCC 15712 = DSM 30166</name>
    <dbReference type="NCBI Taxonomy" id="714314"/>
    <lineage>
        <taxon>Bacteria</taxon>
        <taxon>Pseudomonadati</taxon>
        <taxon>Pseudomonadota</taxon>
        <taxon>Gammaproteobacteria</taxon>
        <taxon>Enterobacterales</taxon>
        <taxon>Pectobacteriaceae</taxon>
        <taxon>Brenneria</taxon>
    </lineage>
</organism>
<dbReference type="GO" id="GO:0006352">
    <property type="term" value="P:DNA-templated transcription initiation"/>
    <property type="evidence" value="ECO:0007669"/>
    <property type="project" value="InterPro"/>
</dbReference>
<dbReference type="OrthoDB" id="9797134at2"/>
<dbReference type="AlphaFoldDB" id="A0A366I4E6"/>
<comment type="similarity">
    <text evidence="1">Belongs to the sigma-70 factor family. ECF subfamily.</text>
</comment>
<evidence type="ECO:0000256" key="4">
    <source>
        <dbReference type="ARBA" id="ARBA00023163"/>
    </source>
</evidence>
<keyword evidence="4" id="KW-0804">Transcription</keyword>
<dbReference type="SUPFAM" id="SSF88659">
    <property type="entry name" value="Sigma3 and sigma4 domains of RNA polymerase sigma factors"/>
    <property type="match status" value="1"/>
</dbReference>
<dbReference type="InterPro" id="IPR013324">
    <property type="entry name" value="RNA_pol_sigma_r3/r4-like"/>
</dbReference>
<dbReference type="Pfam" id="PF08281">
    <property type="entry name" value="Sigma70_r4_2"/>
    <property type="match status" value="1"/>
</dbReference>
<dbReference type="InterPro" id="IPR013249">
    <property type="entry name" value="RNA_pol_sigma70_r4_t2"/>
</dbReference>
<evidence type="ECO:0000256" key="2">
    <source>
        <dbReference type="ARBA" id="ARBA00023015"/>
    </source>
</evidence>
<keyword evidence="2" id="KW-0805">Transcription regulation</keyword>
<protein>
    <submittedName>
        <fullName evidence="7">RNA polymerase sigma-70 factor (ECF subfamily)</fullName>
    </submittedName>
</protein>
<dbReference type="InterPro" id="IPR039425">
    <property type="entry name" value="RNA_pol_sigma-70-like"/>
</dbReference>
<reference evidence="7 8" key="1">
    <citation type="submission" date="2018-06" db="EMBL/GenBank/DDBJ databases">
        <title>Genomic Encyclopedia of Type Strains, Phase IV (KMG-IV): sequencing the most valuable type-strain genomes for metagenomic binning, comparative biology and taxonomic classification.</title>
        <authorList>
            <person name="Goeker M."/>
        </authorList>
    </citation>
    <scope>NUCLEOTIDE SEQUENCE [LARGE SCALE GENOMIC DNA]</scope>
    <source>
        <strain evidence="7 8">DSM 30166</strain>
    </source>
</reference>
<proteinExistence type="inferred from homology"/>
<evidence type="ECO:0000256" key="1">
    <source>
        <dbReference type="ARBA" id="ARBA00010641"/>
    </source>
</evidence>
<dbReference type="Proteomes" id="UP000253046">
    <property type="component" value="Unassembled WGS sequence"/>
</dbReference>
<keyword evidence="8" id="KW-1185">Reference proteome</keyword>
<dbReference type="GO" id="GO:0003677">
    <property type="term" value="F:DNA binding"/>
    <property type="evidence" value="ECO:0007669"/>
    <property type="project" value="InterPro"/>
</dbReference>
<feature type="domain" description="RNA polymerase sigma-70 region 2" evidence="5">
    <location>
        <begin position="11"/>
        <end position="74"/>
    </location>
</feature>
<dbReference type="PANTHER" id="PTHR43133:SF63">
    <property type="entry name" value="RNA POLYMERASE SIGMA FACTOR FECI-RELATED"/>
    <property type="match status" value="1"/>
</dbReference>
<dbReference type="InterPro" id="IPR036388">
    <property type="entry name" value="WH-like_DNA-bd_sf"/>
</dbReference>
<dbReference type="Gene3D" id="1.10.10.10">
    <property type="entry name" value="Winged helix-like DNA-binding domain superfamily/Winged helix DNA-binding domain"/>
    <property type="match status" value="1"/>
</dbReference>
<evidence type="ECO:0000259" key="5">
    <source>
        <dbReference type="Pfam" id="PF04542"/>
    </source>
</evidence>
<evidence type="ECO:0000313" key="8">
    <source>
        <dbReference type="Proteomes" id="UP000253046"/>
    </source>
</evidence>
<accession>A0A366I4E6</accession>
<evidence type="ECO:0000313" key="7">
    <source>
        <dbReference type="EMBL" id="RBP62884.1"/>
    </source>
</evidence>
<keyword evidence="3" id="KW-0731">Sigma factor</keyword>
<dbReference type="Pfam" id="PF04542">
    <property type="entry name" value="Sigma70_r2"/>
    <property type="match status" value="1"/>
</dbReference>
<dbReference type="InterPro" id="IPR007627">
    <property type="entry name" value="RNA_pol_sigma70_r2"/>
</dbReference>
<comment type="caution">
    <text evidence="7">The sequence shown here is derived from an EMBL/GenBank/DDBJ whole genome shotgun (WGS) entry which is preliminary data.</text>
</comment>